<accession>D3B494</accession>
<name>D3B494_HETP5</name>
<keyword evidence="3" id="KW-1185">Reference proteome</keyword>
<evidence type="ECO:0000256" key="1">
    <source>
        <dbReference type="SAM" id="MobiDB-lite"/>
    </source>
</evidence>
<organism evidence="2 3">
    <name type="scientific">Heterostelium pallidum (strain ATCC 26659 / Pp 5 / PN500)</name>
    <name type="common">Cellular slime mold</name>
    <name type="synonym">Polysphondylium pallidum</name>
    <dbReference type="NCBI Taxonomy" id="670386"/>
    <lineage>
        <taxon>Eukaryota</taxon>
        <taxon>Amoebozoa</taxon>
        <taxon>Evosea</taxon>
        <taxon>Eumycetozoa</taxon>
        <taxon>Dictyostelia</taxon>
        <taxon>Acytosteliales</taxon>
        <taxon>Acytosteliaceae</taxon>
        <taxon>Heterostelium</taxon>
    </lineage>
</organism>
<comment type="caution">
    <text evidence="2">The sequence shown here is derived from an EMBL/GenBank/DDBJ whole genome shotgun (WGS) entry which is preliminary data.</text>
</comment>
<feature type="region of interest" description="Disordered" evidence="1">
    <location>
        <begin position="1"/>
        <end position="24"/>
    </location>
</feature>
<proteinExistence type="predicted"/>
<evidence type="ECO:0000313" key="2">
    <source>
        <dbReference type="EMBL" id="EFA84142.1"/>
    </source>
</evidence>
<dbReference type="EMBL" id="ADBJ01000010">
    <property type="protein sequence ID" value="EFA84142.1"/>
    <property type="molecule type" value="Genomic_DNA"/>
</dbReference>
<sequence length="90" mass="10044">MSTDNNNNNNNNNDYDSENNNNILLDGNATRTATASFVLPYTASIANSIEQLEADAKSLFSLHSMFSNQLHRLQLEEVALKKQLANENNQ</sequence>
<dbReference type="RefSeq" id="XP_020436259.1">
    <property type="nucleotide sequence ID" value="XM_020574187.1"/>
</dbReference>
<feature type="compositionally biased region" description="Low complexity" evidence="1">
    <location>
        <begin position="1"/>
        <end position="22"/>
    </location>
</feature>
<dbReference type="AlphaFoldDB" id="D3B494"/>
<dbReference type="InParanoid" id="D3B494"/>
<dbReference type="OMA" id="CEQQLHR"/>
<gene>
    <name evidence="2" type="ORF">PPL_03216</name>
</gene>
<evidence type="ECO:0000313" key="3">
    <source>
        <dbReference type="Proteomes" id="UP000001396"/>
    </source>
</evidence>
<reference evidence="2 3" key="1">
    <citation type="journal article" date="2011" name="Genome Res.">
        <title>Phylogeny-wide analysis of social amoeba genomes highlights ancient origins for complex intercellular communication.</title>
        <authorList>
            <person name="Heidel A.J."/>
            <person name="Lawal H.M."/>
            <person name="Felder M."/>
            <person name="Schilde C."/>
            <person name="Helps N.R."/>
            <person name="Tunggal B."/>
            <person name="Rivero F."/>
            <person name="John U."/>
            <person name="Schleicher M."/>
            <person name="Eichinger L."/>
            <person name="Platzer M."/>
            <person name="Noegel A.A."/>
            <person name="Schaap P."/>
            <person name="Gloeckner G."/>
        </authorList>
    </citation>
    <scope>NUCLEOTIDE SEQUENCE [LARGE SCALE GENOMIC DNA]</scope>
    <source>
        <strain evidence="3">ATCC 26659 / Pp 5 / PN500</strain>
    </source>
</reference>
<protein>
    <submittedName>
        <fullName evidence="2">Uncharacterized protein</fullName>
    </submittedName>
</protein>
<dbReference type="GeneID" id="31358739"/>
<dbReference type="Proteomes" id="UP000001396">
    <property type="component" value="Unassembled WGS sequence"/>
</dbReference>